<sequence length="243" mass="28500">MSVISESGVSNTIVRLTSESNYVFDLELAAIDGSLHDFYTEEGQKSYVVTSTVFFKLERGKMIYKGSEVKEFIFDGKGENHMRKAEYDEANSLQTLILMDRKLSMDLSFNMNLPRNVIAITKDFDERERRKLDIGNAPWIILDNEYPRTGYIRLTDKGWVFRIETTLSYKAEYILNLLYVMSREPIPEALGYNYPLFLADKLAKLYRDRAKRALDFIAQKELTRYRTFRSLVENRRRSWSLSQ</sequence>
<accession>F4FYB5</accession>
<dbReference type="OrthoDB" id="34210at2157"/>
<dbReference type="GeneID" id="10492320"/>
<dbReference type="KEGG" id="mcn:Mcup_0125"/>
<gene>
    <name evidence="2" type="ordered locus">Mcup_0125</name>
</gene>
<evidence type="ECO:0000313" key="3">
    <source>
        <dbReference type="Proteomes" id="UP000007812"/>
    </source>
</evidence>
<dbReference type="SMART" id="SM00933">
    <property type="entry name" value="NurA"/>
    <property type="match status" value="1"/>
</dbReference>
<dbReference type="EMBL" id="CP002656">
    <property type="protein sequence ID" value="AEB94234.1"/>
    <property type="molecule type" value="Genomic_DNA"/>
</dbReference>
<evidence type="ECO:0000313" key="2">
    <source>
        <dbReference type="EMBL" id="AEB94234.1"/>
    </source>
</evidence>
<organism evidence="2 3">
    <name type="scientific">Metallosphaera cuprina (strain Ar-4)</name>
    <dbReference type="NCBI Taxonomy" id="1006006"/>
    <lineage>
        <taxon>Archaea</taxon>
        <taxon>Thermoproteota</taxon>
        <taxon>Thermoprotei</taxon>
        <taxon>Sulfolobales</taxon>
        <taxon>Sulfolobaceae</taxon>
        <taxon>Metallosphaera</taxon>
    </lineage>
</organism>
<dbReference type="AlphaFoldDB" id="F4FYB5"/>
<dbReference type="PATRIC" id="fig|1006006.8.peg.126"/>
<protein>
    <recommendedName>
        <fullName evidence="1">NurA domain-containing protein</fullName>
    </recommendedName>
</protein>
<proteinExistence type="predicted"/>
<reference evidence="2 3" key="1">
    <citation type="journal article" date="2011" name="J. Bacteriol.">
        <title>Complete genome sequence of Metallosphaera cuprina, a metal sulfide-oxidizing archaeon from a hot spring.</title>
        <authorList>
            <person name="Liu L.J."/>
            <person name="You X.Y."/>
            <person name="Zheng H."/>
            <person name="Wang S."/>
            <person name="Jiang C.Y."/>
            <person name="Liu S.J."/>
        </authorList>
    </citation>
    <scope>NUCLEOTIDE SEQUENCE [LARGE SCALE GENOMIC DNA]</scope>
    <source>
        <strain evidence="2 3">Ar-4</strain>
    </source>
</reference>
<dbReference type="eggNOG" id="arCOG05927">
    <property type="taxonomic scope" value="Archaea"/>
</dbReference>
<evidence type="ECO:0000259" key="1">
    <source>
        <dbReference type="SMART" id="SM00933"/>
    </source>
</evidence>
<keyword evidence="3" id="KW-1185">Reference proteome</keyword>
<dbReference type="RefSeq" id="WP_013736734.1">
    <property type="nucleotide sequence ID" value="NC_015435.1"/>
</dbReference>
<dbReference type="HOGENOM" id="CLU_1140565_0_0_2"/>
<dbReference type="Pfam" id="PF09376">
    <property type="entry name" value="NurA"/>
    <property type="match status" value="1"/>
</dbReference>
<dbReference type="Proteomes" id="UP000007812">
    <property type="component" value="Chromosome"/>
</dbReference>
<dbReference type="STRING" id="1006006.Mcup_0125"/>
<feature type="domain" description="NurA" evidence="1">
    <location>
        <begin position="26"/>
        <end position="205"/>
    </location>
</feature>
<name>F4FYB5_METCR</name>
<dbReference type="InterPro" id="IPR018977">
    <property type="entry name" value="NurA_domain"/>
</dbReference>